<protein>
    <submittedName>
        <fullName evidence="1">Uncharacterized protein</fullName>
    </submittedName>
</protein>
<evidence type="ECO:0000313" key="1">
    <source>
        <dbReference type="EMBL" id="OOF89823.1"/>
    </source>
</evidence>
<name>A0A1R3R5S2_ASPC5</name>
<proteinExistence type="predicted"/>
<dbReference type="Proteomes" id="UP000188318">
    <property type="component" value="Unassembled WGS sequence"/>
</dbReference>
<reference evidence="2" key="1">
    <citation type="journal article" date="2017" name="Genome Biol.">
        <title>Comparative genomics reveals high biological diversity and specific adaptations in the industrially and medically important fungal genus Aspergillus.</title>
        <authorList>
            <person name="de Vries R.P."/>
            <person name="Riley R."/>
            <person name="Wiebenga A."/>
            <person name="Aguilar-Osorio G."/>
            <person name="Amillis S."/>
            <person name="Uchima C.A."/>
            <person name="Anderluh G."/>
            <person name="Asadollahi M."/>
            <person name="Askin M."/>
            <person name="Barry K."/>
            <person name="Battaglia E."/>
            <person name="Bayram O."/>
            <person name="Benocci T."/>
            <person name="Braus-Stromeyer S.A."/>
            <person name="Caldana C."/>
            <person name="Canovas D."/>
            <person name="Cerqueira G.C."/>
            <person name="Chen F."/>
            <person name="Chen W."/>
            <person name="Choi C."/>
            <person name="Clum A."/>
            <person name="Dos Santos R.A."/>
            <person name="Damasio A.R."/>
            <person name="Diallinas G."/>
            <person name="Emri T."/>
            <person name="Fekete E."/>
            <person name="Flipphi M."/>
            <person name="Freyberg S."/>
            <person name="Gallo A."/>
            <person name="Gournas C."/>
            <person name="Habgood R."/>
            <person name="Hainaut M."/>
            <person name="Harispe M.L."/>
            <person name="Henrissat B."/>
            <person name="Hilden K.S."/>
            <person name="Hope R."/>
            <person name="Hossain A."/>
            <person name="Karabika E."/>
            <person name="Karaffa L."/>
            <person name="Karanyi Z."/>
            <person name="Krasevec N."/>
            <person name="Kuo A."/>
            <person name="Kusch H."/>
            <person name="LaButti K."/>
            <person name="Lagendijk E.L."/>
            <person name="Lapidus A."/>
            <person name="Levasseur A."/>
            <person name="Lindquist E."/>
            <person name="Lipzen A."/>
            <person name="Logrieco A.F."/>
            <person name="MacCabe A."/>
            <person name="Maekelae M.R."/>
            <person name="Malavazi I."/>
            <person name="Melin P."/>
            <person name="Meyer V."/>
            <person name="Mielnichuk N."/>
            <person name="Miskei M."/>
            <person name="Molnar A.P."/>
            <person name="Mule G."/>
            <person name="Ngan C.Y."/>
            <person name="Orejas M."/>
            <person name="Orosz E."/>
            <person name="Ouedraogo J.P."/>
            <person name="Overkamp K.M."/>
            <person name="Park H.-S."/>
            <person name="Perrone G."/>
            <person name="Piumi F."/>
            <person name="Punt P.J."/>
            <person name="Ram A.F."/>
            <person name="Ramon A."/>
            <person name="Rauscher S."/>
            <person name="Record E."/>
            <person name="Riano-Pachon D.M."/>
            <person name="Robert V."/>
            <person name="Roehrig J."/>
            <person name="Ruller R."/>
            <person name="Salamov A."/>
            <person name="Salih N.S."/>
            <person name="Samson R.A."/>
            <person name="Sandor E."/>
            <person name="Sanguinetti M."/>
            <person name="Schuetze T."/>
            <person name="Sepcic K."/>
            <person name="Shelest E."/>
            <person name="Sherlock G."/>
            <person name="Sophianopoulou V."/>
            <person name="Squina F.M."/>
            <person name="Sun H."/>
            <person name="Susca A."/>
            <person name="Todd R.B."/>
            <person name="Tsang A."/>
            <person name="Unkles S.E."/>
            <person name="van de Wiele N."/>
            <person name="van Rossen-Uffink D."/>
            <person name="Oliveira J.V."/>
            <person name="Vesth T.C."/>
            <person name="Visser J."/>
            <person name="Yu J.-H."/>
            <person name="Zhou M."/>
            <person name="Andersen M.R."/>
            <person name="Archer D.B."/>
            <person name="Baker S.E."/>
            <person name="Benoit I."/>
            <person name="Brakhage A.A."/>
            <person name="Braus G.H."/>
            <person name="Fischer R."/>
            <person name="Frisvad J.C."/>
            <person name="Goldman G.H."/>
            <person name="Houbraken J."/>
            <person name="Oakley B."/>
            <person name="Pocsi I."/>
            <person name="Scazzocchio C."/>
            <person name="Seiboth B."/>
            <person name="vanKuyk P.A."/>
            <person name="Wortman J."/>
            <person name="Dyer P.S."/>
            <person name="Grigoriev I.V."/>
        </authorList>
    </citation>
    <scope>NUCLEOTIDE SEQUENCE [LARGE SCALE GENOMIC DNA]</scope>
    <source>
        <strain evidence="2">ITEM 5010</strain>
    </source>
</reference>
<sequence length="95" mass="10642">MDGRVVQRVWVMRHDRLDLQLAMSDWNLPLSISDLSLVLMQGVFWDGTGKSAVDDGQMGDLQVLAFQMSWSPSMNCIMVVVLCSAWMGQGESVYT</sequence>
<gene>
    <name evidence="1" type="ORF">ASPCADRAFT_135672</name>
</gene>
<organism evidence="1 2">
    <name type="scientific">Aspergillus carbonarius (strain ITEM 5010)</name>
    <dbReference type="NCBI Taxonomy" id="602072"/>
    <lineage>
        <taxon>Eukaryota</taxon>
        <taxon>Fungi</taxon>
        <taxon>Dikarya</taxon>
        <taxon>Ascomycota</taxon>
        <taxon>Pezizomycotina</taxon>
        <taxon>Eurotiomycetes</taxon>
        <taxon>Eurotiomycetidae</taxon>
        <taxon>Eurotiales</taxon>
        <taxon>Aspergillaceae</taxon>
        <taxon>Aspergillus</taxon>
        <taxon>Aspergillus subgen. Circumdati</taxon>
    </lineage>
</organism>
<dbReference type="AlphaFoldDB" id="A0A1R3R5S2"/>
<dbReference type="EMBL" id="KV907709">
    <property type="protein sequence ID" value="OOF89823.1"/>
    <property type="molecule type" value="Genomic_DNA"/>
</dbReference>
<accession>A0A1R3R5S2</accession>
<dbReference type="VEuPathDB" id="FungiDB:ASPCADRAFT_135672"/>
<keyword evidence="2" id="KW-1185">Reference proteome</keyword>
<evidence type="ECO:0000313" key="2">
    <source>
        <dbReference type="Proteomes" id="UP000188318"/>
    </source>
</evidence>